<keyword evidence="1" id="KW-0472">Membrane</keyword>
<feature type="transmembrane region" description="Helical" evidence="1">
    <location>
        <begin position="15"/>
        <end position="35"/>
    </location>
</feature>
<organism evidence="2 3">
    <name type="scientific">Parelaphostrongylus tenuis</name>
    <name type="common">Meningeal worm</name>
    <dbReference type="NCBI Taxonomy" id="148309"/>
    <lineage>
        <taxon>Eukaryota</taxon>
        <taxon>Metazoa</taxon>
        <taxon>Ecdysozoa</taxon>
        <taxon>Nematoda</taxon>
        <taxon>Chromadorea</taxon>
        <taxon>Rhabditida</taxon>
        <taxon>Rhabditina</taxon>
        <taxon>Rhabditomorpha</taxon>
        <taxon>Strongyloidea</taxon>
        <taxon>Metastrongylidae</taxon>
        <taxon>Parelaphostrongylus</taxon>
    </lineage>
</organism>
<dbReference type="AlphaFoldDB" id="A0AAD5N9D8"/>
<keyword evidence="3" id="KW-1185">Reference proteome</keyword>
<evidence type="ECO:0000313" key="3">
    <source>
        <dbReference type="Proteomes" id="UP001196413"/>
    </source>
</evidence>
<sequence>MGILSNMARPSTGPLLISMFAIISTTLVCGVIPAGQGDKRAFVVMLQMLAN</sequence>
<reference evidence="2" key="1">
    <citation type="submission" date="2021-06" db="EMBL/GenBank/DDBJ databases">
        <title>Parelaphostrongylus tenuis whole genome reference sequence.</title>
        <authorList>
            <person name="Garwood T.J."/>
            <person name="Larsen P.A."/>
            <person name="Fountain-Jones N.M."/>
            <person name="Garbe J.R."/>
            <person name="Macchietto M.G."/>
            <person name="Kania S.A."/>
            <person name="Gerhold R.W."/>
            <person name="Richards J.E."/>
            <person name="Wolf T.M."/>
        </authorList>
    </citation>
    <scope>NUCLEOTIDE SEQUENCE</scope>
    <source>
        <strain evidence="2">MNPRO001-30</strain>
        <tissue evidence="2">Meninges</tissue>
    </source>
</reference>
<comment type="caution">
    <text evidence="2">The sequence shown here is derived from an EMBL/GenBank/DDBJ whole genome shotgun (WGS) entry which is preliminary data.</text>
</comment>
<protein>
    <submittedName>
        <fullName evidence="2">Uncharacterized protein</fullName>
    </submittedName>
</protein>
<keyword evidence="1" id="KW-1133">Transmembrane helix</keyword>
<proteinExistence type="predicted"/>
<evidence type="ECO:0000256" key="1">
    <source>
        <dbReference type="SAM" id="Phobius"/>
    </source>
</evidence>
<evidence type="ECO:0000313" key="2">
    <source>
        <dbReference type="EMBL" id="KAJ1365257.1"/>
    </source>
</evidence>
<keyword evidence="1" id="KW-0812">Transmembrane</keyword>
<accession>A0AAD5N9D8</accession>
<dbReference type="Proteomes" id="UP001196413">
    <property type="component" value="Unassembled WGS sequence"/>
</dbReference>
<dbReference type="EMBL" id="JAHQIW010005206">
    <property type="protein sequence ID" value="KAJ1365257.1"/>
    <property type="molecule type" value="Genomic_DNA"/>
</dbReference>
<name>A0AAD5N9D8_PARTN</name>
<gene>
    <name evidence="2" type="ORF">KIN20_025502</name>
</gene>